<dbReference type="AlphaFoldDB" id="A0A317WJW7"/>
<evidence type="ECO:0000256" key="1">
    <source>
        <dbReference type="SAM" id="MobiDB-lite"/>
    </source>
</evidence>
<keyword evidence="4" id="KW-1185">Reference proteome</keyword>
<dbReference type="RefSeq" id="XP_025466425.1">
    <property type="nucleotide sequence ID" value="XM_025615107.1"/>
</dbReference>
<dbReference type="InterPro" id="IPR046797">
    <property type="entry name" value="PDDEXK_12"/>
</dbReference>
<accession>A0A317WJW7</accession>
<dbReference type="OrthoDB" id="4161186at2759"/>
<feature type="domain" description="PD-(D/E)XK nuclease-like" evidence="2">
    <location>
        <begin position="167"/>
        <end position="401"/>
    </location>
</feature>
<reference evidence="3 4" key="1">
    <citation type="submission" date="2016-12" db="EMBL/GenBank/DDBJ databases">
        <title>The genomes of Aspergillus section Nigri reveals drivers in fungal speciation.</title>
        <authorList>
            <consortium name="DOE Joint Genome Institute"/>
            <person name="Vesth T.C."/>
            <person name="Nybo J."/>
            <person name="Theobald S."/>
            <person name="Brandl J."/>
            <person name="Frisvad J.C."/>
            <person name="Nielsen K.F."/>
            <person name="Lyhne E.K."/>
            <person name="Kogle M.E."/>
            <person name="Kuo A."/>
            <person name="Riley R."/>
            <person name="Clum A."/>
            <person name="Nolan M."/>
            <person name="Lipzen A."/>
            <person name="Salamov A."/>
            <person name="Henrissat B."/>
            <person name="Wiebenga A."/>
            <person name="De Vries R.P."/>
            <person name="Grigoriev I.V."/>
            <person name="Mortensen U.H."/>
            <person name="Andersen M.R."/>
            <person name="Baker S.E."/>
        </authorList>
    </citation>
    <scope>NUCLEOTIDE SEQUENCE [LARGE SCALE GENOMIC DNA]</scope>
    <source>
        <strain evidence="3 4">CBS 115572</strain>
    </source>
</reference>
<protein>
    <recommendedName>
        <fullName evidence="2">PD-(D/E)XK nuclease-like domain-containing protein</fullName>
    </recommendedName>
</protein>
<dbReference type="EMBL" id="MSFK01000017">
    <property type="protein sequence ID" value="PWY84500.1"/>
    <property type="molecule type" value="Genomic_DNA"/>
</dbReference>
<gene>
    <name evidence="3" type="ORF">BO94DRAFT_575898</name>
</gene>
<evidence type="ECO:0000259" key="2">
    <source>
        <dbReference type="Pfam" id="PF20516"/>
    </source>
</evidence>
<dbReference type="Pfam" id="PF20516">
    <property type="entry name" value="PDDEXK_12"/>
    <property type="match status" value="1"/>
</dbReference>
<dbReference type="STRING" id="1450535.A0A317WJW7"/>
<sequence>MDSSGFVFAGLNFESPVKRDLFLPDNAHTILSLKQTWKLTESTSGLTALTVTAAPAVTLGTALLHRHPPPFRFPLRENALSWTIGHSKRQRHGVDDSKSVSTASSRVLPLHNDNILSPSASTSQPHRRSLSPARQKTILATSATPRVRYLHELDDPGNDTAKSLQEFLAESNDWEPTAQKIQEAVSGSYKCATQQRSESSWATEVTQSMLQAAIEDLPLEAWGVQTESVCTEYEPLYTAQDRCNRKIDYVVGFPKDHWKELYVKVARKFPNGYVNHVDHSHTGTHVLGLGSEIKPKHGNLIEAEVQLGVWMAGFFSWAFRHRTGSEIPPPMVGCISVGESWEFYIVHGVANDSVVDGTQKLGEVRVWGPLSELAGRTSNNRTCVALAKTLHQVMVYLCGSYIDKLQKIFSISG</sequence>
<name>A0A317WJW7_9EURO</name>
<feature type="region of interest" description="Disordered" evidence="1">
    <location>
        <begin position="87"/>
        <end position="137"/>
    </location>
</feature>
<dbReference type="Proteomes" id="UP000246702">
    <property type="component" value="Unassembled WGS sequence"/>
</dbReference>
<feature type="compositionally biased region" description="Polar residues" evidence="1">
    <location>
        <begin position="114"/>
        <end position="124"/>
    </location>
</feature>
<evidence type="ECO:0000313" key="3">
    <source>
        <dbReference type="EMBL" id="PWY84500.1"/>
    </source>
</evidence>
<organism evidence="3 4">
    <name type="scientific">Aspergillus sclerotioniger CBS 115572</name>
    <dbReference type="NCBI Taxonomy" id="1450535"/>
    <lineage>
        <taxon>Eukaryota</taxon>
        <taxon>Fungi</taxon>
        <taxon>Dikarya</taxon>
        <taxon>Ascomycota</taxon>
        <taxon>Pezizomycotina</taxon>
        <taxon>Eurotiomycetes</taxon>
        <taxon>Eurotiomycetidae</taxon>
        <taxon>Eurotiales</taxon>
        <taxon>Aspergillaceae</taxon>
        <taxon>Aspergillus</taxon>
        <taxon>Aspergillus subgen. Circumdati</taxon>
    </lineage>
</organism>
<proteinExistence type="predicted"/>
<dbReference type="GeneID" id="37117250"/>
<comment type="caution">
    <text evidence="3">The sequence shown here is derived from an EMBL/GenBank/DDBJ whole genome shotgun (WGS) entry which is preliminary data.</text>
</comment>
<evidence type="ECO:0000313" key="4">
    <source>
        <dbReference type="Proteomes" id="UP000246702"/>
    </source>
</evidence>